<evidence type="ECO:0000256" key="2">
    <source>
        <dbReference type="SAM" id="Phobius"/>
    </source>
</evidence>
<dbReference type="Proteomes" id="UP000319836">
    <property type="component" value="Unassembled WGS sequence"/>
</dbReference>
<sequence length="117" mass="12263">MNERTAQTGNGGNGVAMGFLCGALLGAGVALLMAPASGTDTRRRLADTARRIRQNVPEKARGLANQARSTLGALKQGINQGINQGTNQGVNQGVNEGRSTYDREPEAHPVYSEREGA</sequence>
<protein>
    <submittedName>
        <fullName evidence="3">YtxH domain-containing protein</fullName>
    </submittedName>
</protein>
<evidence type="ECO:0000256" key="1">
    <source>
        <dbReference type="SAM" id="MobiDB-lite"/>
    </source>
</evidence>
<comment type="caution">
    <text evidence="3">The sequence shown here is derived from an EMBL/GenBank/DDBJ whole genome shotgun (WGS) entry which is preliminary data.</text>
</comment>
<keyword evidence="2" id="KW-0472">Membrane</keyword>
<feature type="region of interest" description="Disordered" evidence="1">
    <location>
        <begin position="79"/>
        <end position="117"/>
    </location>
</feature>
<dbReference type="Pfam" id="PF12732">
    <property type="entry name" value="YtxH"/>
    <property type="match status" value="1"/>
</dbReference>
<dbReference type="InterPro" id="IPR024623">
    <property type="entry name" value="YtxH"/>
</dbReference>
<evidence type="ECO:0000313" key="4">
    <source>
        <dbReference type="Proteomes" id="UP000319836"/>
    </source>
</evidence>
<proteinExistence type="predicted"/>
<name>A0A538U8W6_UNCEI</name>
<dbReference type="EMBL" id="VBPA01000066">
    <property type="protein sequence ID" value="TMQ72336.1"/>
    <property type="molecule type" value="Genomic_DNA"/>
</dbReference>
<dbReference type="InterPro" id="IPR052928">
    <property type="entry name" value="Desiccation-related_membrane"/>
</dbReference>
<keyword evidence="2" id="KW-0812">Transmembrane</keyword>
<accession>A0A538U8W6</accession>
<dbReference type="PANTHER" id="PTHR35792">
    <property type="entry name" value="GENERAL STRESS PROTEIN"/>
    <property type="match status" value="1"/>
</dbReference>
<keyword evidence="2" id="KW-1133">Transmembrane helix</keyword>
<reference evidence="3 4" key="1">
    <citation type="journal article" date="2019" name="Nat. Microbiol.">
        <title>Mediterranean grassland soil C-N compound turnover is dependent on rainfall and depth, and is mediated by genomically divergent microorganisms.</title>
        <authorList>
            <person name="Diamond S."/>
            <person name="Andeer P.F."/>
            <person name="Li Z."/>
            <person name="Crits-Christoph A."/>
            <person name="Burstein D."/>
            <person name="Anantharaman K."/>
            <person name="Lane K.R."/>
            <person name="Thomas B.C."/>
            <person name="Pan C."/>
            <person name="Northen T.R."/>
            <person name="Banfield J.F."/>
        </authorList>
    </citation>
    <scope>NUCLEOTIDE SEQUENCE [LARGE SCALE GENOMIC DNA]</scope>
    <source>
        <strain evidence="3">WS_10</strain>
    </source>
</reference>
<evidence type="ECO:0000313" key="3">
    <source>
        <dbReference type="EMBL" id="TMQ72336.1"/>
    </source>
</evidence>
<dbReference type="AlphaFoldDB" id="A0A538U8W6"/>
<feature type="transmembrane region" description="Helical" evidence="2">
    <location>
        <begin position="15"/>
        <end position="34"/>
    </location>
</feature>
<feature type="compositionally biased region" description="Polar residues" evidence="1">
    <location>
        <begin position="79"/>
        <end position="98"/>
    </location>
</feature>
<dbReference type="PANTHER" id="PTHR35792:SF2">
    <property type="entry name" value="GENERAL STRESS PROTEIN"/>
    <property type="match status" value="1"/>
</dbReference>
<gene>
    <name evidence="3" type="ORF">E6K80_03085</name>
</gene>
<organism evidence="3 4">
    <name type="scientific">Eiseniibacteriota bacterium</name>
    <dbReference type="NCBI Taxonomy" id="2212470"/>
    <lineage>
        <taxon>Bacteria</taxon>
        <taxon>Candidatus Eiseniibacteriota</taxon>
    </lineage>
</organism>
<feature type="compositionally biased region" description="Basic and acidic residues" evidence="1">
    <location>
        <begin position="99"/>
        <end position="117"/>
    </location>
</feature>